<sequence length="327" mass="37569">MALLHSDPHNVPGKKDSRVERFISASYFWLCHELLITSRMLKSNAGASLAVWMVGVFARVIANPQPILTTLAIITESLFDSFIFAYVFDILNQVTSVEEDALNKPHRPIPAGLLTMRGARIRLILSWLLSFPVISAVTGREASHLLFLWQLWTLFCYVWPRINHPFFRNAFAGVGTYMMYRWIDLIICNHVPNASIWHGFDALFAVWVFLTCQLQEFHDVDGDRKAGRRTLPVILSADARLKLRRYTATFMLYAAIVCLRWVDLGRYSGATYVKLFVSACMLLYTCIVIALRVWVPRSKEYDERTYKVYYIIASCLFSLYLRIVGSS</sequence>
<dbReference type="GO" id="GO:0016020">
    <property type="term" value="C:membrane"/>
    <property type="evidence" value="ECO:0007669"/>
    <property type="project" value="UniProtKB-SubCell"/>
</dbReference>
<proteinExistence type="predicted"/>
<protein>
    <submittedName>
        <fullName evidence="5">UbiA prenyltransferase family protein</fullName>
    </submittedName>
</protein>
<evidence type="ECO:0000256" key="4">
    <source>
        <dbReference type="ARBA" id="ARBA00023136"/>
    </source>
</evidence>
<reference evidence="5 6" key="1">
    <citation type="submission" date="2020-01" db="EMBL/GenBank/DDBJ databases">
        <title>Aspergillus terreus IFO 6365 whole genome shotgun sequence.</title>
        <authorList>
            <person name="Kanamasa S."/>
            <person name="Takahashi H."/>
        </authorList>
    </citation>
    <scope>NUCLEOTIDE SEQUENCE [LARGE SCALE GENOMIC DNA]</scope>
    <source>
        <strain evidence="5 6">IFO 6365</strain>
    </source>
</reference>
<keyword evidence="4" id="KW-0472">Membrane</keyword>
<evidence type="ECO:0000256" key="2">
    <source>
        <dbReference type="ARBA" id="ARBA00022692"/>
    </source>
</evidence>
<evidence type="ECO:0000313" key="6">
    <source>
        <dbReference type="Proteomes" id="UP000452235"/>
    </source>
</evidence>
<dbReference type="PANTHER" id="PTHR42723">
    <property type="entry name" value="CHLOROPHYLL SYNTHASE"/>
    <property type="match status" value="1"/>
</dbReference>
<keyword evidence="2" id="KW-0812">Transmembrane</keyword>
<dbReference type="InterPro" id="IPR000537">
    <property type="entry name" value="UbiA_prenyltransferase"/>
</dbReference>
<organism evidence="5 6">
    <name type="scientific">Aspergillus terreus</name>
    <dbReference type="NCBI Taxonomy" id="33178"/>
    <lineage>
        <taxon>Eukaryota</taxon>
        <taxon>Fungi</taxon>
        <taxon>Dikarya</taxon>
        <taxon>Ascomycota</taxon>
        <taxon>Pezizomycotina</taxon>
        <taxon>Eurotiomycetes</taxon>
        <taxon>Eurotiomycetidae</taxon>
        <taxon>Eurotiales</taxon>
        <taxon>Aspergillaceae</taxon>
        <taxon>Aspergillus</taxon>
        <taxon>Aspergillus subgen. Circumdati</taxon>
    </lineage>
</organism>
<evidence type="ECO:0000256" key="1">
    <source>
        <dbReference type="ARBA" id="ARBA00004141"/>
    </source>
</evidence>
<dbReference type="PANTHER" id="PTHR42723:SF1">
    <property type="entry name" value="CHLOROPHYLL SYNTHASE, CHLOROPLASTIC"/>
    <property type="match status" value="1"/>
</dbReference>
<keyword evidence="5" id="KW-0808">Transferase</keyword>
<comment type="subcellular location">
    <subcellularLocation>
        <location evidence="1">Membrane</location>
        <topology evidence="1">Multi-pass membrane protein</topology>
    </subcellularLocation>
</comment>
<dbReference type="Proteomes" id="UP000452235">
    <property type="component" value="Unassembled WGS sequence"/>
</dbReference>
<dbReference type="AlphaFoldDB" id="A0A5M3Z3E3"/>
<comment type="caution">
    <text evidence="5">The sequence shown here is derived from an EMBL/GenBank/DDBJ whole genome shotgun (WGS) entry which is preliminary data.</text>
</comment>
<dbReference type="GO" id="GO:0016765">
    <property type="term" value="F:transferase activity, transferring alkyl or aryl (other than methyl) groups"/>
    <property type="evidence" value="ECO:0007669"/>
    <property type="project" value="InterPro"/>
</dbReference>
<dbReference type="InterPro" id="IPR050475">
    <property type="entry name" value="Prenyltransferase_related"/>
</dbReference>
<dbReference type="Pfam" id="PF01040">
    <property type="entry name" value="UbiA"/>
    <property type="match status" value="1"/>
</dbReference>
<dbReference type="CDD" id="cd13965">
    <property type="entry name" value="PT_UbiA_3"/>
    <property type="match status" value="1"/>
</dbReference>
<accession>A0A5M3Z3E3</accession>
<name>A0A5M3Z3E3_ASPTE</name>
<dbReference type="InterPro" id="IPR044878">
    <property type="entry name" value="UbiA_sf"/>
</dbReference>
<gene>
    <name evidence="5" type="ORF">ATEIFO6365_0014028500</name>
</gene>
<keyword evidence="6" id="KW-1185">Reference proteome</keyword>
<dbReference type="Gene3D" id="1.10.357.140">
    <property type="entry name" value="UbiA prenyltransferase"/>
    <property type="match status" value="1"/>
</dbReference>
<evidence type="ECO:0000313" key="5">
    <source>
        <dbReference type="EMBL" id="GFF21353.1"/>
    </source>
</evidence>
<dbReference type="EMBL" id="BLJY01000014">
    <property type="protein sequence ID" value="GFF21353.1"/>
    <property type="molecule type" value="Genomic_DNA"/>
</dbReference>
<evidence type="ECO:0000256" key="3">
    <source>
        <dbReference type="ARBA" id="ARBA00022989"/>
    </source>
</evidence>
<keyword evidence="3" id="KW-1133">Transmembrane helix</keyword>
<dbReference type="VEuPathDB" id="FungiDB:ATEG_07305"/>
<dbReference type="OrthoDB" id="434972at2759"/>